<evidence type="ECO:0000313" key="1">
    <source>
        <dbReference type="EMBL" id="EZF56823.1"/>
    </source>
</evidence>
<gene>
    <name evidence="1" type="ORF">H103_00824</name>
</gene>
<organism evidence="1">
    <name type="scientific">Trichophyton rubrum CBS 288.86</name>
    <dbReference type="NCBI Taxonomy" id="1215330"/>
    <lineage>
        <taxon>Eukaryota</taxon>
        <taxon>Fungi</taxon>
        <taxon>Dikarya</taxon>
        <taxon>Ascomycota</taxon>
        <taxon>Pezizomycotina</taxon>
        <taxon>Eurotiomycetes</taxon>
        <taxon>Eurotiomycetidae</taxon>
        <taxon>Onygenales</taxon>
        <taxon>Arthrodermataceae</taxon>
        <taxon>Trichophyton</taxon>
    </lineage>
</organism>
<dbReference type="AlphaFoldDB" id="A0A022WFE8"/>
<name>A0A022WFE8_TRIRU</name>
<protein>
    <submittedName>
        <fullName evidence="1">Uncharacterized protein</fullName>
    </submittedName>
</protein>
<accession>A0A022WFE8</accession>
<proteinExistence type="predicted"/>
<dbReference type="Proteomes" id="UP000023758">
    <property type="component" value="Unassembled WGS sequence"/>
</dbReference>
<dbReference type="HOGENOM" id="CLU_2279447_0_0_1"/>
<sequence length="102" mass="11522">MNKALRRTSMSGLERTRRISIVRSSRTPSLRFMSWWTRSSTISLTLLSASLMHSSINFAAAALTATGFDVSAVREVAASYTTVLVFASKRSKINRRYRAWPY</sequence>
<dbReference type="EMBL" id="KK207708">
    <property type="protein sequence ID" value="EZF56823.1"/>
    <property type="molecule type" value="Genomic_DNA"/>
</dbReference>
<reference evidence="1" key="1">
    <citation type="submission" date="2014-02" db="EMBL/GenBank/DDBJ databases">
        <title>The Genome Sequence of Trichophyton rubrum (morphotype fischeri) CBS 288.86.</title>
        <authorList>
            <consortium name="The Broad Institute Genomics Platform"/>
            <person name="Cuomo C.A."/>
            <person name="White T.C."/>
            <person name="Graser Y."/>
            <person name="Martinez-Rossi N."/>
            <person name="Heitman J."/>
            <person name="Young S.K."/>
            <person name="Zeng Q."/>
            <person name="Gargeya S."/>
            <person name="Abouelleil A."/>
            <person name="Alvarado L."/>
            <person name="Chapman S.B."/>
            <person name="Gainer-Dewar J."/>
            <person name="Goldberg J."/>
            <person name="Griggs A."/>
            <person name="Gujja S."/>
            <person name="Hansen M."/>
            <person name="Howarth C."/>
            <person name="Imamovic A."/>
            <person name="Larimer J."/>
            <person name="Martinez D."/>
            <person name="Murphy C."/>
            <person name="Pearson M.D."/>
            <person name="Persinoti G."/>
            <person name="Poon T."/>
            <person name="Priest M."/>
            <person name="Roberts A.D."/>
            <person name="Saif S."/>
            <person name="Shea T.D."/>
            <person name="Sykes S.N."/>
            <person name="Wortman J."/>
            <person name="Nusbaum C."/>
            <person name="Birren B."/>
        </authorList>
    </citation>
    <scope>NUCLEOTIDE SEQUENCE [LARGE SCALE GENOMIC DNA]</scope>
    <source>
        <strain evidence="1">CBS 288.86</strain>
    </source>
</reference>